<dbReference type="InterPro" id="IPR050765">
    <property type="entry name" value="Riboflavin_Biosynth_HTPR"/>
</dbReference>
<dbReference type="InterPro" id="IPR024072">
    <property type="entry name" value="DHFR-like_dom_sf"/>
</dbReference>
<reference evidence="3" key="1">
    <citation type="submission" date="2025-08" db="UniProtKB">
        <authorList>
            <consortium name="RefSeq"/>
        </authorList>
    </citation>
    <scope>IDENTIFICATION</scope>
    <source>
        <tissue evidence="3">Testes</tissue>
    </source>
</reference>
<dbReference type="PANTHER" id="PTHR38011">
    <property type="entry name" value="DIHYDROFOLATE REDUCTASE FAMILY PROTEIN (AFU_ORTHOLOGUE AFUA_8G06820)"/>
    <property type="match status" value="1"/>
</dbReference>
<dbReference type="Gene3D" id="3.40.430.10">
    <property type="entry name" value="Dihydrofolate Reductase, subunit A"/>
    <property type="match status" value="1"/>
</dbReference>
<protein>
    <submittedName>
        <fullName evidence="3">Uncharacterized protein LOC102803477</fullName>
    </submittedName>
</protein>
<sequence>MATQAAPRKAKITVYIAQTLDGFIADSNGKVTFLESYEDTTGEEKPDDCGYAEFYETVGALIMGRTSYELVRGFADWPYKGKMSYVLSTSVIDDMLPDTKCFQIKGQPSVDEQLRNLIAEIEKDLKEGQCIWVMGGGVTIDAFLKANLVDELDIFVLPMMLGSGVPLFPVRGGGASIQSKLTLTRLEKRAKGIARLTYDTKAK</sequence>
<dbReference type="GeneID" id="102803477"/>
<dbReference type="RefSeq" id="XP_006812706.1">
    <property type="nucleotide sequence ID" value="XM_006812643.1"/>
</dbReference>
<dbReference type="SUPFAM" id="SSF53597">
    <property type="entry name" value="Dihydrofolate reductase-like"/>
    <property type="match status" value="1"/>
</dbReference>
<proteinExistence type="predicted"/>
<evidence type="ECO:0000313" key="2">
    <source>
        <dbReference type="Proteomes" id="UP000694865"/>
    </source>
</evidence>
<keyword evidence="2" id="KW-1185">Reference proteome</keyword>
<dbReference type="Proteomes" id="UP000694865">
    <property type="component" value="Unplaced"/>
</dbReference>
<evidence type="ECO:0000259" key="1">
    <source>
        <dbReference type="Pfam" id="PF01872"/>
    </source>
</evidence>
<organism evidence="2 3">
    <name type="scientific">Saccoglossus kowalevskii</name>
    <name type="common">Acorn worm</name>
    <dbReference type="NCBI Taxonomy" id="10224"/>
    <lineage>
        <taxon>Eukaryota</taxon>
        <taxon>Metazoa</taxon>
        <taxon>Hemichordata</taxon>
        <taxon>Enteropneusta</taxon>
        <taxon>Harrimaniidae</taxon>
        <taxon>Saccoglossus</taxon>
    </lineage>
</organism>
<accession>A0ABM0LY65</accession>
<name>A0ABM0LY65_SACKO</name>
<dbReference type="InterPro" id="IPR002734">
    <property type="entry name" value="RibDG_C"/>
</dbReference>
<dbReference type="PANTHER" id="PTHR38011:SF11">
    <property type="entry name" value="2,5-DIAMINO-6-RIBOSYLAMINO-4(3H)-PYRIMIDINONE 5'-PHOSPHATE REDUCTASE"/>
    <property type="match status" value="1"/>
</dbReference>
<dbReference type="Pfam" id="PF01872">
    <property type="entry name" value="RibD_C"/>
    <property type="match status" value="1"/>
</dbReference>
<gene>
    <name evidence="3" type="primary">LOC102803477</name>
</gene>
<evidence type="ECO:0000313" key="3">
    <source>
        <dbReference type="RefSeq" id="XP_006812706.1"/>
    </source>
</evidence>
<feature type="domain" description="Bacterial bifunctional deaminase-reductase C-terminal" evidence="1">
    <location>
        <begin position="11"/>
        <end position="193"/>
    </location>
</feature>